<keyword evidence="9" id="KW-1185">Reference proteome</keyword>
<dbReference type="GO" id="GO:0005737">
    <property type="term" value="C:cytoplasm"/>
    <property type="evidence" value="ECO:0007669"/>
    <property type="project" value="TreeGrafter"/>
</dbReference>
<evidence type="ECO:0000256" key="6">
    <source>
        <dbReference type="PIRSR" id="PIRSR602129-50"/>
    </source>
</evidence>
<dbReference type="CDD" id="cd06450">
    <property type="entry name" value="DOPA_deC_like"/>
    <property type="match status" value="1"/>
</dbReference>
<dbReference type="PANTHER" id="PTHR45677">
    <property type="entry name" value="GLUTAMATE DECARBOXYLASE-RELATED"/>
    <property type="match status" value="1"/>
</dbReference>
<dbReference type="Pfam" id="PF00282">
    <property type="entry name" value="Pyridoxal_deC"/>
    <property type="match status" value="1"/>
</dbReference>
<organism evidence="8 9">
    <name type="scientific">Psychromicrobium silvestre</name>
    <dbReference type="NCBI Taxonomy" id="1645614"/>
    <lineage>
        <taxon>Bacteria</taxon>
        <taxon>Bacillati</taxon>
        <taxon>Actinomycetota</taxon>
        <taxon>Actinomycetes</taxon>
        <taxon>Micrococcales</taxon>
        <taxon>Micrococcaceae</taxon>
        <taxon>Psychromicrobium</taxon>
    </lineage>
</organism>
<dbReference type="Gene3D" id="3.40.640.10">
    <property type="entry name" value="Type I PLP-dependent aspartate aminotransferase-like (Major domain)"/>
    <property type="match status" value="1"/>
</dbReference>
<comment type="similarity">
    <text evidence="2 7">Belongs to the group II decarboxylase family.</text>
</comment>
<dbReference type="GO" id="GO:0004058">
    <property type="term" value="F:aromatic-L-amino-acid decarboxylase activity"/>
    <property type="evidence" value="ECO:0007669"/>
    <property type="project" value="UniProtKB-ARBA"/>
</dbReference>
<dbReference type="Gene3D" id="3.90.1150.10">
    <property type="entry name" value="Aspartate Aminotransferase, domain 1"/>
    <property type="match status" value="1"/>
</dbReference>
<accession>A0A7Y9LQR3</accession>
<dbReference type="SUPFAM" id="SSF53383">
    <property type="entry name" value="PLP-dependent transferases"/>
    <property type="match status" value="1"/>
</dbReference>
<protein>
    <submittedName>
        <fullName evidence="8">L-2,4-diaminobutyrate decarboxylase</fullName>
        <ecNumber evidence="8">4.1.1.86</ecNumber>
    </submittedName>
</protein>
<evidence type="ECO:0000256" key="2">
    <source>
        <dbReference type="ARBA" id="ARBA00009533"/>
    </source>
</evidence>
<dbReference type="GO" id="GO:0030170">
    <property type="term" value="F:pyridoxal phosphate binding"/>
    <property type="evidence" value="ECO:0007669"/>
    <property type="project" value="InterPro"/>
</dbReference>
<dbReference type="InterPro" id="IPR015424">
    <property type="entry name" value="PyrdxlP-dep_Trfase"/>
</dbReference>
<gene>
    <name evidence="8" type="ORF">FHU41_000076</name>
</gene>
<keyword evidence="3" id="KW-0210">Decarboxylase</keyword>
<comment type="caution">
    <text evidence="8">The sequence shown here is derived from an EMBL/GenBank/DDBJ whole genome shotgun (WGS) entry which is preliminary data.</text>
</comment>
<evidence type="ECO:0000313" key="8">
    <source>
        <dbReference type="EMBL" id="NYE93855.1"/>
    </source>
</evidence>
<dbReference type="GO" id="GO:0033983">
    <property type="term" value="F:diaminobutyrate decarboxylase activity"/>
    <property type="evidence" value="ECO:0007669"/>
    <property type="project" value="UniProtKB-EC"/>
</dbReference>
<dbReference type="InterPro" id="IPR002129">
    <property type="entry name" value="PyrdxlP-dep_de-COase"/>
</dbReference>
<name>A0A7Y9LQR3_9MICC</name>
<sequence>MPGSPSIQITLDSSDTHPAQELLEERSAQDQLFQQRTAADYLLSVQQAATAVAFKVASTDRPFTGQTPQDLKAVLDRIDLERPLNSLDSALTELEETYFRDAIYFHSPRYAAHLNCPVAIPALAGEAVLSALNSSMDTWDQSAGATLIERKLIDWTADRLGLGEAADGVFTSGGSQSNLQGLLMARNHAVAGIRENYDAGLPGFDGQPPRLPVLLDKFRIFASEIAHFSVQKSASILGLGYDAVVPVAVGPDQRMDLAALRRALQECQASGLQAMAIVGTAGSTDFGSIDPLLGLAGLAREFGSWFHVDAAYGGGLITSAKHRGLLEGIAEADSVTLDYHKTFFQPVSSSAVLVRHRDSLSYVTYYADYLNPASAALAEIPNQVDKSIQTTRRFDALKLWLTLRVMGPDSIGSLIDQVIELTGQVYVELASDPEFEVLAEPALSTIVFRYRPLGSADGKPALDGAQLDELNQQIRARLFASGEAVVAGTVVQGAAYLKFTLLNPEARLEDLTGVIELLRGHGRALTDLTLTTKDS</sequence>
<dbReference type="EC" id="4.1.1.86" evidence="8"/>
<dbReference type="EMBL" id="JACBYQ010000001">
    <property type="protein sequence ID" value="NYE93855.1"/>
    <property type="molecule type" value="Genomic_DNA"/>
</dbReference>
<reference evidence="8 9" key="1">
    <citation type="submission" date="2020-07" db="EMBL/GenBank/DDBJ databases">
        <title>Sequencing the genomes of 1000 actinobacteria strains.</title>
        <authorList>
            <person name="Klenk H.-P."/>
        </authorList>
    </citation>
    <scope>NUCLEOTIDE SEQUENCE [LARGE SCALE GENOMIC DNA]</scope>
    <source>
        <strain evidence="8 9">DSM 102047</strain>
    </source>
</reference>
<evidence type="ECO:0000256" key="1">
    <source>
        <dbReference type="ARBA" id="ARBA00001933"/>
    </source>
</evidence>
<dbReference type="InterPro" id="IPR015421">
    <property type="entry name" value="PyrdxlP-dep_Trfase_major"/>
</dbReference>
<dbReference type="AlphaFoldDB" id="A0A7Y9LQR3"/>
<dbReference type="Proteomes" id="UP000521748">
    <property type="component" value="Unassembled WGS sequence"/>
</dbReference>
<keyword evidence="5 7" id="KW-0456">Lyase</keyword>
<evidence type="ECO:0000256" key="3">
    <source>
        <dbReference type="ARBA" id="ARBA00022793"/>
    </source>
</evidence>
<dbReference type="PRINTS" id="PR00800">
    <property type="entry name" value="YHDCRBOXLASE"/>
</dbReference>
<dbReference type="InterPro" id="IPR010977">
    <property type="entry name" value="Aromatic_deC"/>
</dbReference>
<dbReference type="GO" id="GO:0019752">
    <property type="term" value="P:carboxylic acid metabolic process"/>
    <property type="evidence" value="ECO:0007669"/>
    <property type="project" value="InterPro"/>
</dbReference>
<evidence type="ECO:0000313" key="9">
    <source>
        <dbReference type="Proteomes" id="UP000521748"/>
    </source>
</evidence>
<comment type="cofactor">
    <cofactor evidence="1 6 7">
        <name>pyridoxal 5'-phosphate</name>
        <dbReference type="ChEBI" id="CHEBI:597326"/>
    </cofactor>
</comment>
<evidence type="ECO:0000256" key="5">
    <source>
        <dbReference type="ARBA" id="ARBA00023239"/>
    </source>
</evidence>
<evidence type="ECO:0000256" key="7">
    <source>
        <dbReference type="RuleBase" id="RU000382"/>
    </source>
</evidence>
<proteinExistence type="inferred from homology"/>
<dbReference type="GO" id="GO:0006520">
    <property type="term" value="P:amino acid metabolic process"/>
    <property type="evidence" value="ECO:0007669"/>
    <property type="project" value="InterPro"/>
</dbReference>
<keyword evidence="4 6" id="KW-0663">Pyridoxal phosphate</keyword>
<evidence type="ECO:0000256" key="4">
    <source>
        <dbReference type="ARBA" id="ARBA00022898"/>
    </source>
</evidence>
<dbReference type="InterPro" id="IPR015422">
    <property type="entry name" value="PyrdxlP-dep_Trfase_small"/>
</dbReference>
<dbReference type="PANTHER" id="PTHR45677:SF8">
    <property type="entry name" value="CYSTEINE SULFINIC ACID DECARBOXYLASE"/>
    <property type="match status" value="1"/>
</dbReference>
<feature type="modified residue" description="N6-(pyridoxal phosphate)lysine" evidence="6">
    <location>
        <position position="341"/>
    </location>
</feature>